<dbReference type="OrthoDB" id="7478999at2759"/>
<comment type="caution">
    <text evidence="1">The sequence shown here is derived from an EMBL/GenBank/DDBJ whole genome shotgun (WGS) entry which is preliminary data.</text>
</comment>
<protein>
    <submittedName>
        <fullName evidence="1">Jg15435 protein</fullName>
    </submittedName>
</protein>
<sequence length="88" mass="9750">MYNVMSCFNLDGSFIFVPFGVETLEPWCPETRALCKELSKRVIESTGDPRAGSYLGQRISLAIRRGNAASILGTVRRSGGFEDDLDFI</sequence>
<evidence type="ECO:0000313" key="2">
    <source>
        <dbReference type="Proteomes" id="UP000838756"/>
    </source>
</evidence>
<accession>A0A8S4SAT3</accession>
<name>A0A8S4SAT3_9NEOP</name>
<organism evidence="1 2">
    <name type="scientific">Pararge aegeria aegeria</name>
    <dbReference type="NCBI Taxonomy" id="348720"/>
    <lineage>
        <taxon>Eukaryota</taxon>
        <taxon>Metazoa</taxon>
        <taxon>Ecdysozoa</taxon>
        <taxon>Arthropoda</taxon>
        <taxon>Hexapoda</taxon>
        <taxon>Insecta</taxon>
        <taxon>Pterygota</taxon>
        <taxon>Neoptera</taxon>
        <taxon>Endopterygota</taxon>
        <taxon>Lepidoptera</taxon>
        <taxon>Glossata</taxon>
        <taxon>Ditrysia</taxon>
        <taxon>Papilionoidea</taxon>
        <taxon>Nymphalidae</taxon>
        <taxon>Satyrinae</taxon>
        <taxon>Satyrini</taxon>
        <taxon>Parargina</taxon>
        <taxon>Pararge</taxon>
    </lineage>
</organism>
<dbReference type="AlphaFoldDB" id="A0A8S4SAT3"/>
<dbReference type="EMBL" id="CAKXAJ010026090">
    <property type="protein sequence ID" value="CAH2255435.1"/>
    <property type="molecule type" value="Genomic_DNA"/>
</dbReference>
<reference evidence="1" key="1">
    <citation type="submission" date="2022-03" db="EMBL/GenBank/DDBJ databases">
        <authorList>
            <person name="Lindestad O."/>
        </authorList>
    </citation>
    <scope>NUCLEOTIDE SEQUENCE</scope>
</reference>
<evidence type="ECO:0000313" key="1">
    <source>
        <dbReference type="EMBL" id="CAH2255435.1"/>
    </source>
</evidence>
<dbReference type="Proteomes" id="UP000838756">
    <property type="component" value="Unassembled WGS sequence"/>
</dbReference>
<proteinExistence type="predicted"/>
<keyword evidence="2" id="KW-1185">Reference proteome</keyword>
<gene>
    <name evidence="1" type="primary">jg15435</name>
    <name evidence="1" type="ORF">PAEG_LOCUS22806</name>
</gene>